<evidence type="ECO:0000256" key="2">
    <source>
        <dbReference type="ARBA" id="ARBA00009142"/>
    </source>
</evidence>
<keyword evidence="7 8" id="KW-0472">Membrane</keyword>
<evidence type="ECO:0000256" key="7">
    <source>
        <dbReference type="ARBA" id="ARBA00023136"/>
    </source>
</evidence>
<dbReference type="EMBL" id="SPIA01000001">
    <property type="protein sequence ID" value="TFH69310.1"/>
    <property type="molecule type" value="Genomic_DNA"/>
</dbReference>
<feature type="transmembrane region" description="Helical" evidence="8">
    <location>
        <begin position="79"/>
        <end position="96"/>
    </location>
</feature>
<evidence type="ECO:0000256" key="3">
    <source>
        <dbReference type="ARBA" id="ARBA00022448"/>
    </source>
</evidence>
<feature type="transmembrane region" description="Helical" evidence="8">
    <location>
        <begin position="206"/>
        <end position="224"/>
    </location>
</feature>
<proteinExistence type="inferred from homology"/>
<accession>A0A4Y8UKR1</accession>
<dbReference type="AlphaFoldDB" id="A0A4Y8UKR1"/>
<protein>
    <recommendedName>
        <fullName evidence="8">Probable membrane transporter protein</fullName>
    </recommendedName>
</protein>
<dbReference type="Proteomes" id="UP000298133">
    <property type="component" value="Unassembled WGS sequence"/>
</dbReference>
<evidence type="ECO:0000313" key="9">
    <source>
        <dbReference type="EMBL" id="TFH69310.1"/>
    </source>
</evidence>
<dbReference type="InterPro" id="IPR052017">
    <property type="entry name" value="TSUP"/>
</dbReference>
<evidence type="ECO:0000256" key="6">
    <source>
        <dbReference type="ARBA" id="ARBA00022989"/>
    </source>
</evidence>
<sequence length="226" mass="23613">MAGAGGLLTLPLLLSAGLPPLTALATNKVQSALGTLSSSWNFFRRGHIQLSSIKWLLLAALLGSIAGTSAVQRLQTSQLATLLPLLLIAISLYFFYQPPLRESRAARLSSGQFAWLAGLPVGFYGGFFGPASGSILPFLLVTLAGRNLVRATAETKLAILTINGSSALLFIAAGQVNWPLALAMGGAQIAGARLGSNWVMRRGADWVQPIIVVVTLAVAVKLLVAP</sequence>
<keyword evidence="3" id="KW-0813">Transport</keyword>
<feature type="transmembrane region" description="Helical" evidence="8">
    <location>
        <begin position="116"/>
        <end position="145"/>
    </location>
</feature>
<feature type="transmembrane region" description="Helical" evidence="8">
    <location>
        <begin position="47"/>
        <end position="67"/>
    </location>
</feature>
<dbReference type="InterPro" id="IPR002781">
    <property type="entry name" value="TM_pro_TauE-like"/>
</dbReference>
<name>A0A4Y8UKR1_9GAMM</name>
<organism evidence="9 10">
    <name type="scientific">Gammaproteobacteria bacterium LSUCC0057</name>
    <dbReference type="NCBI Taxonomy" id="2559237"/>
    <lineage>
        <taxon>Bacteria</taxon>
        <taxon>Pseudomonadati</taxon>
        <taxon>Pseudomonadota</taxon>
        <taxon>Gammaproteobacteria</taxon>
        <taxon>Cellvibrionales</taxon>
        <taxon>Porticoccaceae</taxon>
        <taxon>SAR92 clade</taxon>
    </lineage>
</organism>
<keyword evidence="5 8" id="KW-0812">Transmembrane</keyword>
<comment type="similarity">
    <text evidence="2 8">Belongs to the 4-toluene sulfonate uptake permease (TSUP) (TC 2.A.102) family.</text>
</comment>
<dbReference type="GO" id="GO:0005886">
    <property type="term" value="C:plasma membrane"/>
    <property type="evidence" value="ECO:0007669"/>
    <property type="project" value="UniProtKB-SubCell"/>
</dbReference>
<feature type="transmembrane region" description="Helical" evidence="8">
    <location>
        <begin position="157"/>
        <end position="176"/>
    </location>
</feature>
<dbReference type="PANTHER" id="PTHR30269:SF0">
    <property type="entry name" value="MEMBRANE TRANSPORTER PROTEIN YFCA-RELATED"/>
    <property type="match status" value="1"/>
</dbReference>
<evidence type="ECO:0000256" key="5">
    <source>
        <dbReference type="ARBA" id="ARBA00022692"/>
    </source>
</evidence>
<keyword evidence="6 8" id="KW-1133">Transmembrane helix</keyword>
<dbReference type="OrthoDB" id="554695at2"/>
<dbReference type="Pfam" id="PF01925">
    <property type="entry name" value="TauE"/>
    <property type="match status" value="1"/>
</dbReference>
<dbReference type="PANTHER" id="PTHR30269">
    <property type="entry name" value="TRANSMEMBRANE PROTEIN YFCA"/>
    <property type="match status" value="1"/>
</dbReference>
<keyword evidence="10" id="KW-1185">Reference proteome</keyword>
<evidence type="ECO:0000256" key="1">
    <source>
        <dbReference type="ARBA" id="ARBA00004651"/>
    </source>
</evidence>
<evidence type="ECO:0000313" key="10">
    <source>
        <dbReference type="Proteomes" id="UP000298133"/>
    </source>
</evidence>
<reference evidence="9 10" key="1">
    <citation type="submission" date="2019-03" db="EMBL/GenBank/DDBJ databases">
        <title>Draft genome of Gammaproteobacteria bacterium LSUCC0057, a member of the SAR92 clade.</title>
        <authorList>
            <person name="Lanclos V.C."/>
            <person name="Doiron C."/>
            <person name="Henson M.W."/>
            <person name="Thrash J.C."/>
        </authorList>
    </citation>
    <scope>NUCLEOTIDE SEQUENCE [LARGE SCALE GENOMIC DNA]</scope>
    <source>
        <strain evidence="9 10">LSUCC0057</strain>
    </source>
</reference>
<gene>
    <name evidence="9" type="ORF">E3W66_00740</name>
</gene>
<evidence type="ECO:0000256" key="4">
    <source>
        <dbReference type="ARBA" id="ARBA00022475"/>
    </source>
</evidence>
<comment type="subcellular location">
    <subcellularLocation>
        <location evidence="1 8">Cell membrane</location>
        <topology evidence="1 8">Multi-pass membrane protein</topology>
    </subcellularLocation>
</comment>
<evidence type="ECO:0000256" key="8">
    <source>
        <dbReference type="RuleBase" id="RU363041"/>
    </source>
</evidence>
<keyword evidence="4 8" id="KW-1003">Cell membrane</keyword>
<comment type="caution">
    <text evidence="9">The sequence shown here is derived from an EMBL/GenBank/DDBJ whole genome shotgun (WGS) entry which is preliminary data.</text>
</comment>